<comment type="caution">
    <text evidence="3">The sequence shown here is derived from an EMBL/GenBank/DDBJ whole genome shotgun (WGS) entry which is preliminary data.</text>
</comment>
<evidence type="ECO:0000259" key="2">
    <source>
        <dbReference type="PROSITE" id="PS51832"/>
    </source>
</evidence>
<dbReference type="InterPro" id="IPR037522">
    <property type="entry name" value="HD_GYP_dom"/>
</dbReference>
<dbReference type="SMART" id="SM00471">
    <property type="entry name" value="HDc"/>
    <property type="match status" value="1"/>
</dbReference>
<evidence type="ECO:0000313" key="3">
    <source>
        <dbReference type="EMBL" id="MCM1992234.1"/>
    </source>
</evidence>
<name>A0A9J6P5Y4_9CLOT</name>
<dbReference type="Proteomes" id="UP001056429">
    <property type="component" value="Unassembled WGS sequence"/>
</dbReference>
<evidence type="ECO:0000313" key="4">
    <source>
        <dbReference type="Proteomes" id="UP001056429"/>
    </source>
</evidence>
<evidence type="ECO:0000256" key="1">
    <source>
        <dbReference type="SAM" id="Phobius"/>
    </source>
</evidence>
<feature type="transmembrane region" description="Helical" evidence="1">
    <location>
        <begin position="61"/>
        <end position="79"/>
    </location>
</feature>
<dbReference type="SUPFAM" id="SSF109604">
    <property type="entry name" value="HD-domain/PDEase-like"/>
    <property type="match status" value="1"/>
</dbReference>
<dbReference type="Gene3D" id="1.10.3210.10">
    <property type="entry name" value="Hypothetical protein af1432"/>
    <property type="match status" value="1"/>
</dbReference>
<accession>A0A9J6P5Y4</accession>
<gene>
    <name evidence="3" type="ORF">KDK92_21130</name>
</gene>
<keyword evidence="1" id="KW-0812">Transmembrane</keyword>
<keyword evidence="1" id="KW-0472">Membrane</keyword>
<feature type="domain" description="HD-GYP" evidence="2">
    <location>
        <begin position="286"/>
        <end position="474"/>
    </location>
</feature>
<organism evidence="3 4">
    <name type="scientific">Oceanirhabdus seepicola</name>
    <dbReference type="NCBI Taxonomy" id="2828781"/>
    <lineage>
        <taxon>Bacteria</taxon>
        <taxon>Bacillati</taxon>
        <taxon>Bacillota</taxon>
        <taxon>Clostridia</taxon>
        <taxon>Eubacteriales</taxon>
        <taxon>Clostridiaceae</taxon>
        <taxon>Oceanirhabdus</taxon>
    </lineage>
</organism>
<proteinExistence type="predicted"/>
<dbReference type="PANTHER" id="PTHR43155:SF8">
    <property type="entry name" value="METAL DEPENDENT PHOSPHOHYDROLASE"/>
    <property type="match status" value="1"/>
</dbReference>
<dbReference type="Pfam" id="PF13487">
    <property type="entry name" value="HD_5"/>
    <property type="match status" value="1"/>
</dbReference>
<keyword evidence="4" id="KW-1185">Reference proteome</keyword>
<dbReference type="CDD" id="cd00077">
    <property type="entry name" value="HDc"/>
    <property type="match status" value="1"/>
</dbReference>
<feature type="transmembrane region" description="Helical" evidence="1">
    <location>
        <begin position="29"/>
        <end position="49"/>
    </location>
</feature>
<reference evidence="3" key="1">
    <citation type="journal article" date="2021" name="mSystems">
        <title>Bacteria and Archaea Synergistically Convert Glycine Betaine to Biogenic Methane in the Formosa Cold Seep of the South China Sea.</title>
        <authorList>
            <person name="Li L."/>
            <person name="Zhang W."/>
            <person name="Zhang S."/>
            <person name="Song L."/>
            <person name="Sun Q."/>
            <person name="Zhang H."/>
            <person name="Xiang H."/>
            <person name="Dong X."/>
        </authorList>
    </citation>
    <scope>NUCLEOTIDE SEQUENCE</scope>
    <source>
        <strain evidence="3">ZWT</strain>
    </source>
</reference>
<dbReference type="PROSITE" id="PS51832">
    <property type="entry name" value="HD_GYP"/>
    <property type="match status" value="1"/>
</dbReference>
<dbReference type="AlphaFoldDB" id="A0A9J6P5Y4"/>
<sequence>MRSIIDSIYKKDDIENIDVMKTPRRIASIYVLIGCLWILFSDRILSMIVIDKNIYSNIQTYKGWFFVFFTAILLYRLILNDCLKIKKLSTDLRRKNIESNNNLIVIEEKNEELQRVINVTNDFFMLTTKILENRYVNDEVFLSETLKIAYNLVKESNVGSAYIVENGKIRFIDAIGFDMESLGKIQITPEEFEYKYNDIKIKNYPELSFKRKIGNHTYEDYSKKNVELKQSIYVGISNEDNLYGGFSLDISKECNVEFSDESIRNLKAFQQLVNGFYKVKKVNDQRNLEQSDIVHAFISALEFHDEYTKGHSEAVALYSLEIGKYLKFDGNQLNDLYWAATIHDIGKIIIPQSILNKSDKLTKEEYEHVKQHTQIGYDILSKADSLRDVSKYVLLHHERWDGTGYPVGLKGEEIPLISQIIAVADSWHAMTSDRPYKRGITKDEGIEELKNNKGSQFAPHIVDVFLEILLKETD</sequence>
<protein>
    <submittedName>
        <fullName evidence="3">HD-GYP domain-containing protein</fullName>
    </submittedName>
</protein>
<dbReference type="RefSeq" id="WP_250861398.1">
    <property type="nucleotide sequence ID" value="NZ_JAGSOJ010000005.1"/>
</dbReference>
<dbReference type="EMBL" id="JAGSOJ010000005">
    <property type="protein sequence ID" value="MCM1992234.1"/>
    <property type="molecule type" value="Genomic_DNA"/>
</dbReference>
<keyword evidence="1" id="KW-1133">Transmembrane helix</keyword>
<reference evidence="3" key="2">
    <citation type="submission" date="2021-04" db="EMBL/GenBank/DDBJ databases">
        <authorList>
            <person name="Dong X."/>
        </authorList>
    </citation>
    <scope>NUCLEOTIDE SEQUENCE</scope>
    <source>
        <strain evidence="3">ZWT</strain>
    </source>
</reference>
<dbReference type="InterPro" id="IPR003607">
    <property type="entry name" value="HD/PDEase_dom"/>
</dbReference>
<dbReference type="PANTHER" id="PTHR43155">
    <property type="entry name" value="CYCLIC DI-GMP PHOSPHODIESTERASE PA4108-RELATED"/>
    <property type="match status" value="1"/>
</dbReference>